<name>A0ABR6MCB7_MICEC</name>
<dbReference type="NCBIfam" id="TIGR00765">
    <property type="entry name" value="yihY_not_rbn"/>
    <property type="match status" value="1"/>
</dbReference>
<evidence type="ECO:0000256" key="7">
    <source>
        <dbReference type="SAM" id="Phobius"/>
    </source>
</evidence>
<keyword evidence="9" id="KW-1185">Reference proteome</keyword>
<feature type="transmembrane region" description="Helical" evidence="7">
    <location>
        <begin position="272"/>
        <end position="293"/>
    </location>
</feature>
<dbReference type="PANTHER" id="PTHR30213:SF0">
    <property type="entry name" value="UPF0761 MEMBRANE PROTEIN YIHY"/>
    <property type="match status" value="1"/>
</dbReference>
<evidence type="ECO:0000313" key="8">
    <source>
        <dbReference type="EMBL" id="MBB5113011.1"/>
    </source>
</evidence>
<feature type="transmembrane region" description="Helical" evidence="7">
    <location>
        <begin position="118"/>
        <end position="139"/>
    </location>
</feature>
<dbReference type="Pfam" id="PF03631">
    <property type="entry name" value="Virul_fac_BrkB"/>
    <property type="match status" value="1"/>
</dbReference>
<dbReference type="EMBL" id="JACHJC010000001">
    <property type="protein sequence ID" value="MBB5113011.1"/>
    <property type="molecule type" value="Genomic_DNA"/>
</dbReference>
<dbReference type="InterPro" id="IPR017039">
    <property type="entry name" value="Virul_fac_BrkB"/>
</dbReference>
<evidence type="ECO:0000256" key="5">
    <source>
        <dbReference type="ARBA" id="ARBA00023136"/>
    </source>
</evidence>
<organism evidence="8 9">
    <name type="scientific">Micromonospora echinospora</name>
    <name type="common">Micromonospora purpurea</name>
    <dbReference type="NCBI Taxonomy" id="1877"/>
    <lineage>
        <taxon>Bacteria</taxon>
        <taxon>Bacillati</taxon>
        <taxon>Actinomycetota</taxon>
        <taxon>Actinomycetes</taxon>
        <taxon>Micromonosporales</taxon>
        <taxon>Micromonosporaceae</taxon>
        <taxon>Micromonospora</taxon>
    </lineage>
</organism>
<evidence type="ECO:0000313" key="9">
    <source>
        <dbReference type="Proteomes" id="UP000618986"/>
    </source>
</evidence>
<dbReference type="PIRSF" id="PIRSF035875">
    <property type="entry name" value="RNase_BN"/>
    <property type="match status" value="1"/>
</dbReference>
<accession>A0ABR6MCB7</accession>
<keyword evidence="5 7" id="KW-0472">Membrane</keyword>
<sequence length="350" mass="37179">MTVTAPQAVGGRTRSRLPRRIRQLNWRTWRGVLVRSGKGFVTDNCADWAAALTYYGVLALFPSTIVVVALVGLVSDGPRTVDTVIDLAREIGAGSVVGNDAFVGVVRNVVEQQGSAKVLLSFGLLGALWSASGFIGAFTRASNAIYGVREGRPFYRLRPLQIGMAAVTIVLLAVVATGLIVSGPVTDAVGDLLHAGAVARTTWSVAKWPLLAVVAMTLLSLLFWIAPNVRQPRFRWLTPGGALALVAWVLASFGFGLYVANFGSYDVTYGSLGAVIAFLVWLYLSNCALMLGVQVNAELQRGRVMQAGVEEPDDPVLPPRAPADTDKTDADKTDGEKSGGEKTADRLPPG</sequence>
<dbReference type="PANTHER" id="PTHR30213">
    <property type="entry name" value="INNER MEMBRANE PROTEIN YHJD"/>
    <property type="match status" value="1"/>
</dbReference>
<dbReference type="Proteomes" id="UP000618986">
    <property type="component" value="Unassembled WGS sequence"/>
</dbReference>
<feature type="compositionally biased region" description="Basic and acidic residues" evidence="6">
    <location>
        <begin position="323"/>
        <end position="350"/>
    </location>
</feature>
<protein>
    <submittedName>
        <fullName evidence="8">Membrane protein</fullName>
    </submittedName>
</protein>
<evidence type="ECO:0000256" key="6">
    <source>
        <dbReference type="SAM" id="MobiDB-lite"/>
    </source>
</evidence>
<gene>
    <name evidence="8" type="ORF">FHU28_002850</name>
</gene>
<feature type="transmembrane region" description="Helical" evidence="7">
    <location>
        <begin position="205"/>
        <end position="225"/>
    </location>
</feature>
<keyword evidence="4 7" id="KW-1133">Transmembrane helix</keyword>
<feature type="transmembrane region" description="Helical" evidence="7">
    <location>
        <begin position="160"/>
        <end position="185"/>
    </location>
</feature>
<evidence type="ECO:0000256" key="3">
    <source>
        <dbReference type="ARBA" id="ARBA00022692"/>
    </source>
</evidence>
<feature type="transmembrane region" description="Helical" evidence="7">
    <location>
        <begin position="237"/>
        <end position="260"/>
    </location>
</feature>
<comment type="subcellular location">
    <subcellularLocation>
        <location evidence="1">Cell membrane</location>
        <topology evidence="1">Multi-pass membrane protein</topology>
    </subcellularLocation>
</comment>
<evidence type="ECO:0000256" key="4">
    <source>
        <dbReference type="ARBA" id="ARBA00022989"/>
    </source>
</evidence>
<evidence type="ECO:0000256" key="1">
    <source>
        <dbReference type="ARBA" id="ARBA00004651"/>
    </source>
</evidence>
<comment type="caution">
    <text evidence="8">The sequence shown here is derived from an EMBL/GenBank/DDBJ whole genome shotgun (WGS) entry which is preliminary data.</text>
</comment>
<keyword evidence="3 7" id="KW-0812">Transmembrane</keyword>
<feature type="region of interest" description="Disordered" evidence="6">
    <location>
        <begin position="308"/>
        <end position="350"/>
    </location>
</feature>
<feature type="transmembrane region" description="Helical" evidence="7">
    <location>
        <begin position="52"/>
        <end position="74"/>
    </location>
</feature>
<evidence type="ECO:0000256" key="2">
    <source>
        <dbReference type="ARBA" id="ARBA00022475"/>
    </source>
</evidence>
<proteinExistence type="predicted"/>
<keyword evidence="2" id="KW-1003">Cell membrane</keyword>
<reference evidence="8 9" key="1">
    <citation type="submission" date="2020-08" db="EMBL/GenBank/DDBJ databases">
        <title>Sequencing the genomes of 1000 actinobacteria strains.</title>
        <authorList>
            <person name="Klenk H.-P."/>
        </authorList>
    </citation>
    <scope>NUCLEOTIDE SEQUENCE [LARGE SCALE GENOMIC DNA]</scope>
    <source>
        <strain evidence="8 9">DSM 43036</strain>
    </source>
</reference>
<dbReference type="RefSeq" id="WP_184684432.1">
    <property type="nucleotide sequence ID" value="NZ_JACHJC010000001.1"/>
</dbReference>
<dbReference type="GeneID" id="300293419"/>